<accession>A0A916WIB0</accession>
<keyword evidence="5 6" id="KW-0472">Membrane</keyword>
<dbReference type="GO" id="GO:0015171">
    <property type="term" value="F:amino acid transmembrane transporter activity"/>
    <property type="evidence" value="ECO:0007669"/>
    <property type="project" value="TreeGrafter"/>
</dbReference>
<dbReference type="GO" id="GO:0005886">
    <property type="term" value="C:plasma membrane"/>
    <property type="evidence" value="ECO:0007669"/>
    <property type="project" value="UniProtKB-SubCell"/>
</dbReference>
<feature type="transmembrane region" description="Helical" evidence="6">
    <location>
        <begin position="38"/>
        <end position="57"/>
    </location>
</feature>
<reference evidence="7" key="2">
    <citation type="submission" date="2020-09" db="EMBL/GenBank/DDBJ databases">
        <authorList>
            <person name="Sun Q."/>
            <person name="Zhou Y."/>
        </authorList>
    </citation>
    <scope>NUCLEOTIDE SEQUENCE</scope>
    <source>
        <strain evidence="7">CGMCC 1.15322</strain>
    </source>
</reference>
<keyword evidence="3 6" id="KW-0812">Transmembrane</keyword>
<evidence type="ECO:0000256" key="6">
    <source>
        <dbReference type="SAM" id="Phobius"/>
    </source>
</evidence>
<gene>
    <name evidence="7" type="ORF">GCM10011496_24530</name>
</gene>
<protein>
    <submittedName>
        <fullName evidence="7">Lysine transporter LysE</fullName>
    </submittedName>
</protein>
<comment type="subcellular location">
    <subcellularLocation>
        <location evidence="1">Cell membrane</location>
        <topology evidence="1">Multi-pass membrane protein</topology>
    </subcellularLocation>
</comment>
<dbReference type="EMBL" id="BMIG01000008">
    <property type="protein sequence ID" value="GGB02602.1"/>
    <property type="molecule type" value="Genomic_DNA"/>
</dbReference>
<evidence type="ECO:0000256" key="5">
    <source>
        <dbReference type="ARBA" id="ARBA00023136"/>
    </source>
</evidence>
<dbReference type="RefSeq" id="WP_188708801.1">
    <property type="nucleotide sequence ID" value="NZ_BMIG01000008.1"/>
</dbReference>
<evidence type="ECO:0000313" key="7">
    <source>
        <dbReference type="EMBL" id="GGB02602.1"/>
    </source>
</evidence>
<dbReference type="PANTHER" id="PTHR30086">
    <property type="entry name" value="ARGININE EXPORTER PROTEIN ARGO"/>
    <property type="match status" value="1"/>
</dbReference>
<evidence type="ECO:0000256" key="2">
    <source>
        <dbReference type="ARBA" id="ARBA00022475"/>
    </source>
</evidence>
<dbReference type="PANTHER" id="PTHR30086:SF20">
    <property type="entry name" value="ARGININE EXPORTER PROTEIN ARGO-RELATED"/>
    <property type="match status" value="1"/>
</dbReference>
<feature type="transmembrane region" description="Helical" evidence="6">
    <location>
        <begin position="171"/>
        <end position="196"/>
    </location>
</feature>
<keyword evidence="2" id="KW-1003">Cell membrane</keyword>
<reference evidence="7" key="1">
    <citation type="journal article" date="2014" name="Int. J. Syst. Evol. Microbiol.">
        <title>Complete genome sequence of Corynebacterium casei LMG S-19264T (=DSM 44701T), isolated from a smear-ripened cheese.</title>
        <authorList>
            <consortium name="US DOE Joint Genome Institute (JGI-PGF)"/>
            <person name="Walter F."/>
            <person name="Albersmeier A."/>
            <person name="Kalinowski J."/>
            <person name="Ruckert C."/>
        </authorList>
    </citation>
    <scope>NUCLEOTIDE SEQUENCE</scope>
    <source>
        <strain evidence="7">CGMCC 1.15322</strain>
    </source>
</reference>
<sequence>MLTAQELIWFALVALALVLTPGPNMIYCISRTLCQGRAAGMVSLGGVALGFVVHLLGASFGLSALLLAAPLAFSALKLAGALYLLWLAWQAVKPGGNIFAPTLAARAAALPGVAMPFETRALPHDPPRKLFLMGFMTNLLNPKVAMFYLSFFPQFLHPERGQVLLQSLSLGAVQITVSLAINTVIIFFAAGLAVFLNRNITWMRVQRYVMGTVLGLLALRLLTEKRTA</sequence>
<dbReference type="Proteomes" id="UP000620596">
    <property type="component" value="Unassembled WGS sequence"/>
</dbReference>
<comment type="caution">
    <text evidence="7">The sequence shown here is derived from an EMBL/GenBank/DDBJ whole genome shotgun (WGS) entry which is preliminary data.</text>
</comment>
<dbReference type="PIRSF" id="PIRSF006324">
    <property type="entry name" value="LeuE"/>
    <property type="match status" value="1"/>
</dbReference>
<evidence type="ECO:0000256" key="4">
    <source>
        <dbReference type="ARBA" id="ARBA00022989"/>
    </source>
</evidence>
<dbReference type="Pfam" id="PF01810">
    <property type="entry name" value="LysE"/>
    <property type="match status" value="1"/>
</dbReference>
<evidence type="ECO:0000313" key="8">
    <source>
        <dbReference type="Proteomes" id="UP000620596"/>
    </source>
</evidence>
<proteinExistence type="predicted"/>
<evidence type="ECO:0000256" key="3">
    <source>
        <dbReference type="ARBA" id="ARBA00022692"/>
    </source>
</evidence>
<dbReference type="InterPro" id="IPR001123">
    <property type="entry name" value="LeuE-type"/>
</dbReference>
<keyword evidence="4 6" id="KW-1133">Transmembrane helix</keyword>
<dbReference type="AlphaFoldDB" id="A0A916WIB0"/>
<name>A0A916WIB0_9BURK</name>
<feature type="transmembrane region" description="Helical" evidence="6">
    <location>
        <begin position="98"/>
        <end position="118"/>
    </location>
</feature>
<evidence type="ECO:0000256" key="1">
    <source>
        <dbReference type="ARBA" id="ARBA00004651"/>
    </source>
</evidence>
<feature type="transmembrane region" description="Helical" evidence="6">
    <location>
        <begin position="130"/>
        <end position="151"/>
    </location>
</feature>
<organism evidence="7 8">
    <name type="scientific">Polaromonas eurypsychrophila</name>
    <dbReference type="NCBI Taxonomy" id="1614635"/>
    <lineage>
        <taxon>Bacteria</taxon>
        <taxon>Pseudomonadati</taxon>
        <taxon>Pseudomonadota</taxon>
        <taxon>Betaproteobacteria</taxon>
        <taxon>Burkholderiales</taxon>
        <taxon>Comamonadaceae</taxon>
        <taxon>Polaromonas</taxon>
    </lineage>
</organism>
<keyword evidence="8" id="KW-1185">Reference proteome</keyword>
<feature type="transmembrane region" description="Helical" evidence="6">
    <location>
        <begin position="64"/>
        <end position="86"/>
    </location>
</feature>